<keyword evidence="5" id="KW-1185">Reference proteome</keyword>
<dbReference type="PANTHER" id="PTHR48048">
    <property type="entry name" value="GLYCOSYLTRANSFERASE"/>
    <property type="match status" value="1"/>
</dbReference>
<dbReference type="CDD" id="cd03784">
    <property type="entry name" value="GT1_Gtf-like"/>
    <property type="match status" value="1"/>
</dbReference>
<comment type="similarity">
    <text evidence="1 3">Belongs to the UDP-glycosyltransferase family.</text>
</comment>
<evidence type="ECO:0000256" key="2">
    <source>
        <dbReference type="ARBA" id="ARBA00022679"/>
    </source>
</evidence>
<evidence type="ECO:0000313" key="5">
    <source>
        <dbReference type="Proteomes" id="UP001293593"/>
    </source>
</evidence>
<gene>
    <name evidence="4" type="ORF">QN277_015643</name>
</gene>
<accession>A0AAE1JY27</accession>
<organism evidence="4 5">
    <name type="scientific">Acacia crassicarpa</name>
    <name type="common">northern wattle</name>
    <dbReference type="NCBI Taxonomy" id="499986"/>
    <lineage>
        <taxon>Eukaryota</taxon>
        <taxon>Viridiplantae</taxon>
        <taxon>Streptophyta</taxon>
        <taxon>Embryophyta</taxon>
        <taxon>Tracheophyta</taxon>
        <taxon>Spermatophyta</taxon>
        <taxon>Magnoliopsida</taxon>
        <taxon>eudicotyledons</taxon>
        <taxon>Gunneridae</taxon>
        <taxon>Pentapetalae</taxon>
        <taxon>rosids</taxon>
        <taxon>fabids</taxon>
        <taxon>Fabales</taxon>
        <taxon>Fabaceae</taxon>
        <taxon>Caesalpinioideae</taxon>
        <taxon>mimosoid clade</taxon>
        <taxon>Acacieae</taxon>
        <taxon>Acacia</taxon>
    </lineage>
</organism>
<evidence type="ECO:0008006" key="6">
    <source>
        <dbReference type="Google" id="ProtNLM"/>
    </source>
</evidence>
<dbReference type="GO" id="GO:0035251">
    <property type="term" value="F:UDP-glucosyltransferase activity"/>
    <property type="evidence" value="ECO:0007669"/>
    <property type="project" value="InterPro"/>
</dbReference>
<reference evidence="4" key="1">
    <citation type="submission" date="2023-10" db="EMBL/GenBank/DDBJ databases">
        <title>Chromosome-level genome of the transformable northern wattle, Acacia crassicarpa.</title>
        <authorList>
            <person name="Massaro I."/>
            <person name="Sinha N.R."/>
            <person name="Poethig S."/>
            <person name="Leichty A.R."/>
        </authorList>
    </citation>
    <scope>NUCLEOTIDE SEQUENCE</scope>
    <source>
        <strain evidence="4">Acra3RX</strain>
        <tissue evidence="4">Leaf</tissue>
    </source>
</reference>
<proteinExistence type="inferred from homology"/>
<keyword evidence="3" id="KW-0328">Glycosyltransferase</keyword>
<keyword evidence="2 3" id="KW-0808">Transferase</keyword>
<dbReference type="PANTHER" id="PTHR48048:SF45">
    <property type="entry name" value="GLYCOSYLTRANSFERASE"/>
    <property type="match status" value="1"/>
</dbReference>
<sequence length="218" mass="24886">MEWLDNQPPLSVLFLCFGSKGYFDEQGQVTEIARALERSGVRFVWSLRKPPPKGMFEAPRDYLNLEEVLPEGFLERTAEIGRVIGWAPQSQILSNKAVGGFVSHCGWNSVLESIYYGVPIATWPIDAEQQLNAFQLVRDLKMSVEISLDNRREFGDVRRSGMVSAERIERGIRQVMEKESDVRKKVKHMSEISKRALMEGGSSYSHLGRLIHDTLNWE</sequence>
<dbReference type="EMBL" id="JAWXYG010000003">
    <property type="protein sequence ID" value="KAK4277683.1"/>
    <property type="molecule type" value="Genomic_DNA"/>
</dbReference>
<evidence type="ECO:0000256" key="1">
    <source>
        <dbReference type="ARBA" id="ARBA00009995"/>
    </source>
</evidence>
<evidence type="ECO:0000313" key="4">
    <source>
        <dbReference type="EMBL" id="KAK4277683.1"/>
    </source>
</evidence>
<dbReference type="AlphaFoldDB" id="A0AAE1JY27"/>
<dbReference type="InterPro" id="IPR002213">
    <property type="entry name" value="UDP_glucos_trans"/>
</dbReference>
<comment type="caution">
    <text evidence="4">The sequence shown here is derived from an EMBL/GenBank/DDBJ whole genome shotgun (WGS) entry which is preliminary data.</text>
</comment>
<dbReference type="FunFam" id="3.40.50.2000:FF:000056">
    <property type="entry name" value="Glycosyltransferase"/>
    <property type="match status" value="1"/>
</dbReference>
<dbReference type="Proteomes" id="UP001293593">
    <property type="component" value="Unassembled WGS sequence"/>
</dbReference>
<dbReference type="InterPro" id="IPR050481">
    <property type="entry name" value="UDP-glycosyltransf_plant"/>
</dbReference>
<evidence type="ECO:0000256" key="3">
    <source>
        <dbReference type="RuleBase" id="RU003718"/>
    </source>
</evidence>
<protein>
    <recommendedName>
        <fullName evidence="6">UDP-glycosyltransferases domain-containing protein</fullName>
    </recommendedName>
</protein>
<name>A0AAE1JY27_9FABA</name>
<dbReference type="PROSITE" id="PS00375">
    <property type="entry name" value="UDPGT"/>
    <property type="match status" value="1"/>
</dbReference>
<dbReference type="Pfam" id="PF00201">
    <property type="entry name" value="UDPGT"/>
    <property type="match status" value="1"/>
</dbReference>
<dbReference type="Gene3D" id="3.40.50.2000">
    <property type="entry name" value="Glycogen Phosphorylase B"/>
    <property type="match status" value="1"/>
</dbReference>
<dbReference type="SUPFAM" id="SSF53756">
    <property type="entry name" value="UDP-Glycosyltransferase/glycogen phosphorylase"/>
    <property type="match status" value="1"/>
</dbReference>
<dbReference type="InterPro" id="IPR035595">
    <property type="entry name" value="UDP_glycos_trans_CS"/>
</dbReference>